<gene>
    <name evidence="1" type="ORF">M9Y10_023106</name>
</gene>
<sequence>MIFIQVINGRISQSDFFCSQYKSMFGINASVKNISRHAKVHIKDYLIEKKESTKNDQRNIFSKEQEDYIAEKISLFIPLSTQTFQYSNDEFLRAQTSRITIRSLINENYKDFFLELIPLTSETSTAVEIALKINNTFNKYNIDTNSIVSCSTDNCPTMVAVAKELNLWRSPCVCHVLNLIFKAFVEGSKDLFQPFLSLVSYLDRSTKHTIYTKKEGIKKGQFILKRGGHLY</sequence>
<reference evidence="1 2" key="1">
    <citation type="submission" date="2024-04" db="EMBL/GenBank/DDBJ databases">
        <title>Tritrichomonas musculus Genome.</title>
        <authorList>
            <person name="Alves-Ferreira E."/>
            <person name="Grigg M."/>
            <person name="Lorenzi H."/>
            <person name="Galac M."/>
        </authorList>
    </citation>
    <scope>NUCLEOTIDE SEQUENCE [LARGE SCALE GENOMIC DNA]</scope>
    <source>
        <strain evidence="1 2">EAF2021</strain>
    </source>
</reference>
<dbReference type="Proteomes" id="UP001470230">
    <property type="component" value="Unassembled WGS sequence"/>
</dbReference>
<evidence type="ECO:0000313" key="2">
    <source>
        <dbReference type="Proteomes" id="UP001470230"/>
    </source>
</evidence>
<evidence type="ECO:0008006" key="3">
    <source>
        <dbReference type="Google" id="ProtNLM"/>
    </source>
</evidence>
<dbReference type="SUPFAM" id="SSF53098">
    <property type="entry name" value="Ribonuclease H-like"/>
    <property type="match status" value="1"/>
</dbReference>
<protein>
    <recommendedName>
        <fullName evidence="3">DUF659 domain-containing protein</fullName>
    </recommendedName>
</protein>
<proteinExistence type="predicted"/>
<comment type="caution">
    <text evidence="1">The sequence shown here is derived from an EMBL/GenBank/DDBJ whole genome shotgun (WGS) entry which is preliminary data.</text>
</comment>
<accession>A0ABR2KU69</accession>
<dbReference type="EMBL" id="JAPFFF010000003">
    <property type="protein sequence ID" value="KAK8894669.1"/>
    <property type="molecule type" value="Genomic_DNA"/>
</dbReference>
<organism evidence="1 2">
    <name type="scientific">Tritrichomonas musculus</name>
    <dbReference type="NCBI Taxonomy" id="1915356"/>
    <lineage>
        <taxon>Eukaryota</taxon>
        <taxon>Metamonada</taxon>
        <taxon>Parabasalia</taxon>
        <taxon>Tritrichomonadida</taxon>
        <taxon>Tritrichomonadidae</taxon>
        <taxon>Tritrichomonas</taxon>
    </lineage>
</organism>
<name>A0ABR2KU69_9EUKA</name>
<dbReference type="InterPro" id="IPR012337">
    <property type="entry name" value="RNaseH-like_sf"/>
</dbReference>
<keyword evidence="2" id="KW-1185">Reference proteome</keyword>
<evidence type="ECO:0000313" key="1">
    <source>
        <dbReference type="EMBL" id="KAK8894669.1"/>
    </source>
</evidence>